<gene>
    <name evidence="1" type="ORF">LCGC14_1422220</name>
</gene>
<sequence>MSKITYILFTNLNYVTVNDVRTSSFALALSDHPPPLSAHEMYRYRAIGYGPVCSWHVFDFMLPSIDYALDDKVLPQGHSTYNKTLSIAGAPNFNLCTEDCERPIDIERFEFDDPPYTTFSVALAEKVAKYWRAPYMPSLLWDERAISGARNVLSARRH</sequence>
<accession>A0A0F9JQX2</accession>
<comment type="caution">
    <text evidence="1">The sequence shown here is derived from an EMBL/GenBank/DDBJ whole genome shotgun (WGS) entry which is preliminary data.</text>
</comment>
<evidence type="ECO:0000313" key="1">
    <source>
        <dbReference type="EMBL" id="KKM72274.1"/>
    </source>
</evidence>
<protein>
    <submittedName>
        <fullName evidence="1">Uncharacterized protein</fullName>
    </submittedName>
</protein>
<reference evidence="1" key="1">
    <citation type="journal article" date="2015" name="Nature">
        <title>Complex archaea that bridge the gap between prokaryotes and eukaryotes.</title>
        <authorList>
            <person name="Spang A."/>
            <person name="Saw J.H."/>
            <person name="Jorgensen S.L."/>
            <person name="Zaremba-Niedzwiedzka K."/>
            <person name="Martijn J."/>
            <person name="Lind A.E."/>
            <person name="van Eijk R."/>
            <person name="Schleper C."/>
            <person name="Guy L."/>
            <person name="Ettema T.J."/>
        </authorList>
    </citation>
    <scope>NUCLEOTIDE SEQUENCE</scope>
</reference>
<proteinExistence type="predicted"/>
<name>A0A0F9JQX2_9ZZZZ</name>
<organism evidence="1">
    <name type="scientific">marine sediment metagenome</name>
    <dbReference type="NCBI Taxonomy" id="412755"/>
    <lineage>
        <taxon>unclassified sequences</taxon>
        <taxon>metagenomes</taxon>
        <taxon>ecological metagenomes</taxon>
    </lineage>
</organism>
<dbReference type="EMBL" id="LAZR01009501">
    <property type="protein sequence ID" value="KKM72274.1"/>
    <property type="molecule type" value="Genomic_DNA"/>
</dbReference>
<dbReference type="AlphaFoldDB" id="A0A0F9JQX2"/>